<evidence type="ECO:0008006" key="3">
    <source>
        <dbReference type="Google" id="ProtNLM"/>
    </source>
</evidence>
<keyword evidence="2" id="KW-1185">Reference proteome</keyword>
<dbReference type="SUPFAM" id="SSF142906">
    <property type="entry name" value="YjbR-like"/>
    <property type="match status" value="1"/>
</dbReference>
<dbReference type="InterPro" id="IPR058532">
    <property type="entry name" value="YjbR/MT2646/Rv2570-like"/>
</dbReference>
<sequence length="119" mass="13185">MPTWNDVVAIGTELPEVEESTSYRTPSLKVRGTSFARLRIEAEGGLMLPCRLDEKEALLASGDPAFYTTPHYDGYGAILVDLTKIGRDQLVELIEDAWREKAPARLRAAFDAGRWSSSV</sequence>
<protein>
    <recommendedName>
        <fullName evidence="3">YjbR protein</fullName>
    </recommendedName>
</protein>
<dbReference type="Pfam" id="PF04237">
    <property type="entry name" value="YjbR"/>
    <property type="match status" value="1"/>
</dbReference>
<name>A0ABX1SDR5_9PSEU</name>
<evidence type="ECO:0000313" key="1">
    <source>
        <dbReference type="EMBL" id="NMH98932.1"/>
    </source>
</evidence>
<gene>
    <name evidence="1" type="ORF">HF526_16690</name>
</gene>
<evidence type="ECO:0000313" key="2">
    <source>
        <dbReference type="Proteomes" id="UP000820669"/>
    </source>
</evidence>
<organism evidence="1 2">
    <name type="scientific">Pseudonocardia acidicola</name>
    <dbReference type="NCBI Taxonomy" id="2724939"/>
    <lineage>
        <taxon>Bacteria</taxon>
        <taxon>Bacillati</taxon>
        <taxon>Actinomycetota</taxon>
        <taxon>Actinomycetes</taxon>
        <taxon>Pseudonocardiales</taxon>
        <taxon>Pseudonocardiaceae</taxon>
        <taxon>Pseudonocardia</taxon>
    </lineage>
</organism>
<proteinExistence type="predicted"/>
<accession>A0ABX1SDR5</accession>
<dbReference type="EMBL" id="JAAXLA010000029">
    <property type="protein sequence ID" value="NMH98932.1"/>
    <property type="molecule type" value="Genomic_DNA"/>
</dbReference>
<dbReference type="Proteomes" id="UP000820669">
    <property type="component" value="Unassembled WGS sequence"/>
</dbReference>
<comment type="caution">
    <text evidence="1">The sequence shown here is derived from an EMBL/GenBank/DDBJ whole genome shotgun (WGS) entry which is preliminary data.</text>
</comment>
<reference evidence="1 2" key="1">
    <citation type="submission" date="2020-04" db="EMBL/GenBank/DDBJ databases">
        <authorList>
            <person name="Klaysubun C."/>
            <person name="Duangmal K."/>
            <person name="Lipun K."/>
        </authorList>
    </citation>
    <scope>NUCLEOTIDE SEQUENCE [LARGE SCALE GENOMIC DNA]</scope>
    <source>
        <strain evidence="1 2">K10HN5</strain>
    </source>
</reference>
<dbReference type="InterPro" id="IPR038056">
    <property type="entry name" value="YjbR-like_sf"/>
</dbReference>
<dbReference type="RefSeq" id="WP_169382378.1">
    <property type="nucleotide sequence ID" value="NZ_JAAXLA010000029.1"/>
</dbReference>